<proteinExistence type="predicted"/>
<sequence>MSVGRVALAAAGHCALLWALSKPLTSPPPATQQWPPEAVDGGLPYFKILPTRDEQLQRLRTTLEFDIMVLGGGAIACSVALDAATRGLHVAMCDIEDFGAGASTRGCKLLPATARGYSEPMVPFHLKLFKGNRQAIEERQAIFNSAPHLCHPVSVVMPLYDWHKALSVWFYFKTHWYTFSKPSLNDNHWLSSAKELLPLLRKENLVGSVVFREATIDDIRMNVALALTAARYGAVVVNHVGCNRFLKDKFGRLRGVVLINKLTGEKWPVRVKCVINATGHRADYLRQVDTHSAKAIGNPVLSTYMVLPWHFGHKTYAILTATDKGTLIAMPYQEQSLISGSHKKLDFTQAGKPTHEAVSKMLRDWNEQLDMNTVTARLNEVLSTWTSVVSVQESATGREKPVIEVSQSGMVTCTGGAWTWNRLLAERVVDTALAHCEELQCSRPCSTKTIKLEGAANWSPTLYVQLLQKYRLEADVAKHLVDYYGDQAALLARMAANSRKGSRSLNPGHRLLPRMSFIEAEVRHAVRHEYACTAVDVLARRLGVTYADANAAECMLPRIVDIMAAELGWTAAQRESQMQQATRFLEENMGLAVCRPHRHAPVLRLDSNEFGRLVRLFQYLDQRQTGTVSLRRLRPHILREQFRPEPWLRVMMRRLVDITIAADSEAYLYNDRYVPPLYRASVESGSTKGTEAFTEKVEALSKALQLNSDTLAETLDEMENATSGSLELGDFLLFMNNLKVCLHAQQTRVAKRDPSINDLVELRGSDILTSLPSAPTVYTI</sequence>
<comment type="caution">
    <text evidence="1">The sequence shown here is derived from an EMBL/GenBank/DDBJ whole genome shotgun (WGS) entry which is preliminary data.</text>
</comment>
<organism evidence="1 2">
    <name type="scientific">Dermacentor silvarum</name>
    <name type="common">Tick</name>
    <dbReference type="NCBI Taxonomy" id="543639"/>
    <lineage>
        <taxon>Eukaryota</taxon>
        <taxon>Metazoa</taxon>
        <taxon>Ecdysozoa</taxon>
        <taxon>Arthropoda</taxon>
        <taxon>Chelicerata</taxon>
        <taxon>Arachnida</taxon>
        <taxon>Acari</taxon>
        <taxon>Parasitiformes</taxon>
        <taxon>Ixodida</taxon>
        <taxon>Ixodoidea</taxon>
        <taxon>Ixodidae</taxon>
        <taxon>Rhipicephalinae</taxon>
        <taxon>Dermacentor</taxon>
    </lineage>
</organism>
<dbReference type="EMBL" id="CM023475">
    <property type="protein sequence ID" value="KAH7945845.1"/>
    <property type="molecule type" value="Genomic_DNA"/>
</dbReference>
<gene>
    <name evidence="1" type="ORF">HPB49_016315</name>
</gene>
<accession>A0ACB8CLT8</accession>
<protein>
    <submittedName>
        <fullName evidence="1">Uncharacterized protein</fullName>
    </submittedName>
</protein>
<name>A0ACB8CLT8_DERSI</name>
<reference evidence="1" key="1">
    <citation type="submission" date="2020-05" db="EMBL/GenBank/DDBJ databases">
        <title>Large-scale comparative analyses of tick genomes elucidate their genetic diversity and vector capacities.</title>
        <authorList>
            <person name="Jia N."/>
            <person name="Wang J."/>
            <person name="Shi W."/>
            <person name="Du L."/>
            <person name="Sun Y."/>
            <person name="Zhan W."/>
            <person name="Jiang J."/>
            <person name="Wang Q."/>
            <person name="Zhang B."/>
            <person name="Ji P."/>
            <person name="Sakyi L.B."/>
            <person name="Cui X."/>
            <person name="Yuan T."/>
            <person name="Jiang B."/>
            <person name="Yang W."/>
            <person name="Lam T.T.-Y."/>
            <person name="Chang Q."/>
            <person name="Ding S."/>
            <person name="Wang X."/>
            <person name="Zhu J."/>
            <person name="Ruan X."/>
            <person name="Zhao L."/>
            <person name="Wei J."/>
            <person name="Que T."/>
            <person name="Du C."/>
            <person name="Cheng J."/>
            <person name="Dai P."/>
            <person name="Han X."/>
            <person name="Huang E."/>
            <person name="Gao Y."/>
            <person name="Liu J."/>
            <person name="Shao H."/>
            <person name="Ye R."/>
            <person name="Li L."/>
            <person name="Wei W."/>
            <person name="Wang X."/>
            <person name="Wang C."/>
            <person name="Yang T."/>
            <person name="Huo Q."/>
            <person name="Li W."/>
            <person name="Guo W."/>
            <person name="Chen H."/>
            <person name="Zhou L."/>
            <person name="Ni X."/>
            <person name="Tian J."/>
            <person name="Zhou Y."/>
            <person name="Sheng Y."/>
            <person name="Liu T."/>
            <person name="Pan Y."/>
            <person name="Xia L."/>
            <person name="Li J."/>
            <person name="Zhao F."/>
            <person name="Cao W."/>
        </authorList>
    </citation>
    <scope>NUCLEOTIDE SEQUENCE</scope>
    <source>
        <strain evidence="1">Dsil-2018</strain>
    </source>
</reference>
<dbReference type="Proteomes" id="UP000821865">
    <property type="component" value="Chromosome 6"/>
</dbReference>
<evidence type="ECO:0000313" key="2">
    <source>
        <dbReference type="Proteomes" id="UP000821865"/>
    </source>
</evidence>
<keyword evidence="2" id="KW-1185">Reference proteome</keyword>
<evidence type="ECO:0000313" key="1">
    <source>
        <dbReference type="EMBL" id="KAH7945845.1"/>
    </source>
</evidence>